<proteinExistence type="predicted"/>
<evidence type="ECO:0000313" key="2">
    <source>
        <dbReference type="EMBL" id="CEH19004.1"/>
    </source>
</evidence>
<keyword evidence="3" id="KW-1185">Reference proteome</keyword>
<reference evidence="2 3" key="1">
    <citation type="submission" date="2014-09" db="EMBL/GenBank/DDBJ databases">
        <authorList>
            <person name="Magalhaes I.L.F."/>
            <person name="Oliveira U."/>
            <person name="Santos F.R."/>
            <person name="Vidigal T.H.D.A."/>
            <person name="Brescovit A.D."/>
            <person name="Santos A.J."/>
        </authorList>
    </citation>
    <scope>NUCLEOTIDE SEQUENCE [LARGE SCALE GENOMIC DNA]</scope>
</reference>
<dbReference type="EMBL" id="CCYA01000276">
    <property type="protein sequence ID" value="CEH19004.1"/>
    <property type="molecule type" value="Genomic_DNA"/>
</dbReference>
<organism evidence="2 3">
    <name type="scientific">Ceraceosorus bombacis</name>
    <dbReference type="NCBI Taxonomy" id="401625"/>
    <lineage>
        <taxon>Eukaryota</taxon>
        <taxon>Fungi</taxon>
        <taxon>Dikarya</taxon>
        <taxon>Basidiomycota</taxon>
        <taxon>Ustilaginomycotina</taxon>
        <taxon>Exobasidiomycetes</taxon>
        <taxon>Ceraceosorales</taxon>
        <taxon>Ceraceosoraceae</taxon>
        <taxon>Ceraceosorus</taxon>
    </lineage>
</organism>
<feature type="region of interest" description="Disordered" evidence="1">
    <location>
        <begin position="1"/>
        <end position="21"/>
    </location>
</feature>
<accession>A0A0P1BS53</accession>
<protein>
    <submittedName>
        <fullName evidence="2">Uncharacterized protein</fullName>
    </submittedName>
</protein>
<evidence type="ECO:0000313" key="3">
    <source>
        <dbReference type="Proteomes" id="UP000054845"/>
    </source>
</evidence>
<evidence type="ECO:0000256" key="1">
    <source>
        <dbReference type="SAM" id="MobiDB-lite"/>
    </source>
</evidence>
<sequence length="84" mass="8920">MAAMILSSGSGEANTGLGRTHSCPEARPILECASSEPMLAQGYTRCWTTRSGSKIVLGTSVLQVDWSQGTTAFVLFAQKTLTRP</sequence>
<dbReference type="Proteomes" id="UP000054845">
    <property type="component" value="Unassembled WGS sequence"/>
</dbReference>
<name>A0A0P1BS53_9BASI</name>
<dbReference type="AlphaFoldDB" id="A0A0P1BS53"/>